<dbReference type="InterPro" id="IPR008250">
    <property type="entry name" value="ATPase_P-typ_transduc_dom_A_sf"/>
</dbReference>
<dbReference type="Gene3D" id="2.70.150.10">
    <property type="entry name" value="Calcium-transporting ATPase, cytoplasmic transduction domain A"/>
    <property type="match status" value="1"/>
</dbReference>
<evidence type="ECO:0000259" key="7">
    <source>
        <dbReference type="Pfam" id="PF16209"/>
    </source>
</evidence>
<comment type="subcellular location">
    <subcellularLocation>
        <location evidence="1">Membrane</location>
    </subcellularLocation>
</comment>
<dbReference type="GO" id="GO:0005886">
    <property type="term" value="C:plasma membrane"/>
    <property type="evidence" value="ECO:0007669"/>
    <property type="project" value="TreeGrafter"/>
</dbReference>
<evidence type="ECO:0000256" key="2">
    <source>
        <dbReference type="ARBA" id="ARBA00022692"/>
    </source>
</evidence>
<dbReference type="InterPro" id="IPR032631">
    <property type="entry name" value="P-type_ATPase_N"/>
</dbReference>
<comment type="caution">
    <text evidence="8">The sequence shown here is derived from an EMBL/GenBank/DDBJ whole genome shotgun (WGS) entry which is preliminary data.</text>
</comment>
<dbReference type="OrthoDB" id="377733at2759"/>
<keyword evidence="2 6" id="KW-0812">Transmembrane</keyword>
<protein>
    <recommendedName>
        <fullName evidence="7">P-type ATPase N-terminal domain-containing protein</fullName>
    </recommendedName>
</protein>
<feature type="region of interest" description="Disordered" evidence="5">
    <location>
        <begin position="1101"/>
        <end position="1127"/>
    </location>
</feature>
<dbReference type="GO" id="GO:0140326">
    <property type="term" value="F:ATPase-coupled intramembrane lipid transporter activity"/>
    <property type="evidence" value="ECO:0007669"/>
    <property type="project" value="TreeGrafter"/>
</dbReference>
<name>A0A2A9MA65_BESBE</name>
<accession>A0A2A9MA65</accession>
<evidence type="ECO:0000256" key="1">
    <source>
        <dbReference type="ARBA" id="ARBA00004370"/>
    </source>
</evidence>
<evidence type="ECO:0000256" key="4">
    <source>
        <dbReference type="ARBA" id="ARBA00023136"/>
    </source>
</evidence>
<dbReference type="KEGG" id="bbes:BESB_069180"/>
<dbReference type="PANTHER" id="PTHR24092">
    <property type="entry name" value="PROBABLE PHOSPHOLIPID-TRANSPORTING ATPASE"/>
    <property type="match status" value="1"/>
</dbReference>
<evidence type="ECO:0000256" key="3">
    <source>
        <dbReference type="ARBA" id="ARBA00022989"/>
    </source>
</evidence>
<evidence type="ECO:0000256" key="6">
    <source>
        <dbReference type="SAM" id="Phobius"/>
    </source>
</evidence>
<evidence type="ECO:0000256" key="5">
    <source>
        <dbReference type="SAM" id="MobiDB-lite"/>
    </source>
</evidence>
<dbReference type="GeneID" id="40311844"/>
<dbReference type="VEuPathDB" id="ToxoDB:BESB_069180"/>
<dbReference type="AlphaFoldDB" id="A0A2A9MA65"/>
<dbReference type="PANTHER" id="PTHR24092:SF150">
    <property type="entry name" value="PHOSPHOLIPID-TRANSPORTING ATPASE"/>
    <property type="match status" value="1"/>
</dbReference>
<feature type="compositionally biased region" description="Pro residues" evidence="5">
    <location>
        <begin position="1017"/>
        <end position="1037"/>
    </location>
</feature>
<dbReference type="PROSITE" id="PS00154">
    <property type="entry name" value="ATPASE_E1_E2"/>
    <property type="match status" value="1"/>
</dbReference>
<feature type="region of interest" description="Disordered" evidence="5">
    <location>
        <begin position="674"/>
        <end position="781"/>
    </location>
</feature>
<dbReference type="InterPro" id="IPR023298">
    <property type="entry name" value="ATPase_P-typ_TM_dom_sf"/>
</dbReference>
<dbReference type="SUPFAM" id="SSF81665">
    <property type="entry name" value="Calcium ATPase, transmembrane domain M"/>
    <property type="match status" value="1"/>
</dbReference>
<keyword evidence="3 6" id="KW-1133">Transmembrane helix</keyword>
<feature type="compositionally biased region" description="Low complexity" evidence="5">
    <location>
        <begin position="625"/>
        <end position="638"/>
    </location>
</feature>
<feature type="region of interest" description="Disordered" evidence="5">
    <location>
        <begin position="984"/>
        <end position="1067"/>
    </location>
</feature>
<dbReference type="InterPro" id="IPR023299">
    <property type="entry name" value="ATPase_P-typ_cyto_dom_N"/>
</dbReference>
<evidence type="ECO:0000313" key="8">
    <source>
        <dbReference type="EMBL" id="PFH34885.1"/>
    </source>
</evidence>
<feature type="compositionally biased region" description="Basic and acidic residues" evidence="5">
    <location>
        <begin position="746"/>
        <end position="755"/>
    </location>
</feature>
<sequence>MKKQGLFSRLFRRKDGSADRDWRVTLNGPQTQDACSNRVITAKYTLWNFPFKNFWEQLHRISNLYFFFIGFLQCIPQISGTSGIPSISMPLSVVLICNAVKDAIEDYRRHNADNRENTQICHVALRGSSPSPVAAALSFSTFFARFLALLCCRRRTRSALPPAFASSSSRAEAASLSVSPVSWENLEIGDVVICVRNEFFPADILLLASSDSHDIAFVETAGLDGEANLKVKHLQRDVSLWVGHRGSAERSPSARADAGLPEALAASLSAADACALSASLAKLARCTGSLRCDSPNKDLLHFDGALALSRMKTQDSACALAETAGSETEGGEVARVVAAQQGTEERDGAPARLDVGSQSDDAADDACEHARDEASEAIESITVPINIHNILLRGCRLRNTNWVIGLVIYTGDQTKIQMNSGPPRRKMSRVELRTGRLILCIALLQFFICCASAIASTFLWFSPSVDLRKRTYLQGTVEIHQFPFVFWVTEFFTWIVLTANLIPISLVLQTALVKAMQVASINGPNVDVFEEKREMSGWRTFRNNVLRASRAEYRLAASLSPPSASTSATCALGSPPSSFVPPGVQVPLEGQHEETFGAGETEGETRARSPEATGGQALEQDNDVATGGTASSASAHSPLSSWVWSPALRATKRDACRQSLFTNAFSSSLVFSSQLRDTNNEESKNESAEVSEGGKHAYPADEAETANGGKPIAPHEKKFRVKLRDGQGQRAGGMQDVRGEASGALRRPDAARGEETAEGGAATDDDSAVTHEKSEGTEDNEMEGSFFVETEKEAHIVARTSDLNEELGEVGYVFSDKTGTLTENVMEFRKCCIQGVRYGDEEIPEPPSSFDTETPVCVAPADSSLASEFLLFVLRYSASSPDEHAFVCAARHFGITFRERTPTAVELDILGRVVRVDILAAFPFDSAHRRSSVLCQISEPRRQQAQTAFCSPSPSPVRAGARDTLVRFEKKGDSDKHIAGAAFHGGHLRSSSSSPLSASTDTSGGASRLPKGARGLSPPPSSPSSPPPSSPSSPLPSPASRRTSLLGNTLPRAPAAPDPEPESSADVPWGVAADAEPECVQRVVLLTKGADMVILPRLRPLQGAPSRGVGASEEGRGEDPGDVADGGEELRRKAMERALEAYAAEGLRTLCIAKRTIGDDEFATWYDAYLKEQLTRSNKKEERLFRQVERHRHSRRHDASTRIRLYTFFPERMRVDRAGGRAG</sequence>
<dbReference type="SUPFAM" id="SSF81653">
    <property type="entry name" value="Calcium ATPase, transduction domain A"/>
    <property type="match status" value="1"/>
</dbReference>
<feature type="transmembrane region" description="Helical" evidence="6">
    <location>
        <begin position="437"/>
        <end position="461"/>
    </location>
</feature>
<dbReference type="Pfam" id="PF16209">
    <property type="entry name" value="PhoLip_ATPase_N"/>
    <property type="match status" value="1"/>
</dbReference>
<evidence type="ECO:0000313" key="9">
    <source>
        <dbReference type="Proteomes" id="UP000224006"/>
    </source>
</evidence>
<gene>
    <name evidence="8" type="ORF">BESB_069180</name>
</gene>
<dbReference type="Proteomes" id="UP000224006">
    <property type="component" value="Chromosome VI"/>
</dbReference>
<keyword evidence="9" id="KW-1185">Reference proteome</keyword>
<organism evidence="8 9">
    <name type="scientific">Besnoitia besnoiti</name>
    <name type="common">Apicomplexan protozoan</name>
    <dbReference type="NCBI Taxonomy" id="94643"/>
    <lineage>
        <taxon>Eukaryota</taxon>
        <taxon>Sar</taxon>
        <taxon>Alveolata</taxon>
        <taxon>Apicomplexa</taxon>
        <taxon>Conoidasida</taxon>
        <taxon>Coccidia</taxon>
        <taxon>Eucoccidiorida</taxon>
        <taxon>Eimeriorina</taxon>
        <taxon>Sarcocystidae</taxon>
        <taxon>Besnoitia</taxon>
    </lineage>
</organism>
<reference evidence="8 9" key="1">
    <citation type="submission" date="2017-09" db="EMBL/GenBank/DDBJ databases">
        <title>Genome sequencing of Besnoitia besnoiti strain Bb-Ger1.</title>
        <authorList>
            <person name="Schares G."/>
            <person name="Venepally P."/>
            <person name="Lorenzi H.A."/>
        </authorList>
    </citation>
    <scope>NUCLEOTIDE SEQUENCE [LARGE SCALE GENOMIC DNA]</scope>
    <source>
        <strain evidence="8 9">Bb-Ger1</strain>
    </source>
</reference>
<dbReference type="EMBL" id="NWUJ01000006">
    <property type="protein sequence ID" value="PFH34885.1"/>
    <property type="molecule type" value="Genomic_DNA"/>
</dbReference>
<dbReference type="GO" id="GO:0045332">
    <property type="term" value="P:phospholipid translocation"/>
    <property type="evidence" value="ECO:0007669"/>
    <property type="project" value="TreeGrafter"/>
</dbReference>
<dbReference type="Gene3D" id="3.40.1110.10">
    <property type="entry name" value="Calcium-transporting ATPase, cytoplasmic domain N"/>
    <property type="match status" value="2"/>
</dbReference>
<feature type="compositionally biased region" description="Basic and acidic residues" evidence="5">
    <location>
        <begin position="678"/>
        <end position="699"/>
    </location>
</feature>
<dbReference type="GO" id="GO:0000166">
    <property type="term" value="F:nucleotide binding"/>
    <property type="evidence" value="ECO:0007669"/>
    <property type="project" value="InterPro"/>
</dbReference>
<dbReference type="RefSeq" id="XP_029218894.1">
    <property type="nucleotide sequence ID" value="XM_029365311.1"/>
</dbReference>
<dbReference type="STRING" id="94643.A0A2A9MA65"/>
<feature type="domain" description="P-type ATPase N-terminal" evidence="7">
    <location>
        <begin position="33"/>
        <end position="85"/>
    </location>
</feature>
<feature type="region of interest" description="Disordered" evidence="5">
    <location>
        <begin position="597"/>
        <end position="638"/>
    </location>
</feature>
<feature type="compositionally biased region" description="Low complexity" evidence="5">
    <location>
        <begin position="990"/>
        <end position="1003"/>
    </location>
</feature>
<dbReference type="InterPro" id="IPR018303">
    <property type="entry name" value="ATPase_P-typ_P_site"/>
</dbReference>
<proteinExistence type="predicted"/>
<feature type="transmembrane region" description="Helical" evidence="6">
    <location>
        <begin position="491"/>
        <end position="513"/>
    </location>
</feature>
<keyword evidence="4 6" id="KW-0472">Membrane</keyword>